<feature type="signal peptide" evidence="9">
    <location>
        <begin position="1"/>
        <end position="24"/>
    </location>
</feature>
<dbReference type="InterPro" id="IPR023828">
    <property type="entry name" value="Peptidase_S8_Ser-AS"/>
</dbReference>
<feature type="region of interest" description="Disordered" evidence="8">
    <location>
        <begin position="467"/>
        <end position="520"/>
    </location>
</feature>
<evidence type="ECO:0000256" key="8">
    <source>
        <dbReference type="SAM" id="MobiDB-lite"/>
    </source>
</evidence>
<gene>
    <name evidence="11" type="ORF">A3C24_02545</name>
</gene>
<dbReference type="InterPro" id="IPR036852">
    <property type="entry name" value="Peptidase_S8/S53_dom_sf"/>
</dbReference>
<dbReference type="SUPFAM" id="SSF52743">
    <property type="entry name" value="Subtilisin-like"/>
    <property type="match status" value="1"/>
</dbReference>
<evidence type="ECO:0000313" key="11">
    <source>
        <dbReference type="EMBL" id="OGK22995.1"/>
    </source>
</evidence>
<evidence type="ECO:0000256" key="6">
    <source>
        <dbReference type="PROSITE-ProRule" id="PRU01240"/>
    </source>
</evidence>
<reference evidence="11 12" key="1">
    <citation type="journal article" date="2016" name="Nat. Commun.">
        <title>Thousands of microbial genomes shed light on interconnected biogeochemical processes in an aquifer system.</title>
        <authorList>
            <person name="Anantharaman K."/>
            <person name="Brown C.T."/>
            <person name="Hug L.A."/>
            <person name="Sharon I."/>
            <person name="Castelle C.J."/>
            <person name="Probst A.J."/>
            <person name="Thomas B.C."/>
            <person name="Singh A."/>
            <person name="Wilkins M.J."/>
            <person name="Karaoz U."/>
            <person name="Brodie E.L."/>
            <person name="Williams K.H."/>
            <person name="Hubbard S.S."/>
            <person name="Banfield J.F."/>
        </authorList>
    </citation>
    <scope>NUCLEOTIDE SEQUENCE [LARGE SCALE GENOMIC DNA]</scope>
</reference>
<evidence type="ECO:0000256" key="3">
    <source>
        <dbReference type="ARBA" id="ARBA00022801"/>
    </source>
</evidence>
<dbReference type="PROSITE" id="PS00137">
    <property type="entry name" value="SUBTILASE_HIS"/>
    <property type="match status" value="1"/>
</dbReference>
<name>A0A1F7GW03_9BACT</name>
<evidence type="ECO:0000256" key="1">
    <source>
        <dbReference type="ARBA" id="ARBA00011073"/>
    </source>
</evidence>
<dbReference type="Pfam" id="PF00082">
    <property type="entry name" value="Peptidase_S8"/>
    <property type="match status" value="1"/>
</dbReference>
<dbReference type="InterPro" id="IPR015500">
    <property type="entry name" value="Peptidase_S8_subtilisin-rel"/>
</dbReference>
<dbReference type="PRINTS" id="PR00723">
    <property type="entry name" value="SUBTILISIN"/>
</dbReference>
<comment type="caution">
    <text evidence="11">The sequence shown here is derived from an EMBL/GenBank/DDBJ whole genome shotgun (WGS) entry which is preliminary data.</text>
</comment>
<dbReference type="InterPro" id="IPR022398">
    <property type="entry name" value="Peptidase_S8_His-AS"/>
</dbReference>
<feature type="domain" description="Peptidase S8/S53" evidence="10">
    <location>
        <begin position="183"/>
        <end position="459"/>
    </location>
</feature>
<feature type="active site" description="Charge relay system" evidence="5 6">
    <location>
        <position position="191"/>
    </location>
</feature>
<dbReference type="GO" id="GO:0004252">
    <property type="term" value="F:serine-type endopeptidase activity"/>
    <property type="evidence" value="ECO:0007669"/>
    <property type="project" value="UniProtKB-UniRule"/>
</dbReference>
<dbReference type="InterPro" id="IPR050131">
    <property type="entry name" value="Peptidase_S8_subtilisin-like"/>
</dbReference>
<organism evidence="11 12">
    <name type="scientific">Candidatus Roizmanbacteria bacterium RIFCSPHIGHO2_02_FULL_37_24</name>
    <dbReference type="NCBI Taxonomy" id="1802037"/>
    <lineage>
        <taxon>Bacteria</taxon>
        <taxon>Candidatus Roizmaniibacteriota</taxon>
    </lineage>
</organism>
<evidence type="ECO:0000259" key="10">
    <source>
        <dbReference type="Pfam" id="PF00082"/>
    </source>
</evidence>
<feature type="compositionally biased region" description="Polar residues" evidence="8">
    <location>
        <begin position="470"/>
        <end position="508"/>
    </location>
</feature>
<keyword evidence="9" id="KW-0732">Signal</keyword>
<dbReference type="Proteomes" id="UP000177159">
    <property type="component" value="Unassembled WGS sequence"/>
</dbReference>
<evidence type="ECO:0000256" key="5">
    <source>
        <dbReference type="PIRSR" id="PIRSR615500-1"/>
    </source>
</evidence>
<evidence type="ECO:0000313" key="12">
    <source>
        <dbReference type="Proteomes" id="UP000177159"/>
    </source>
</evidence>
<evidence type="ECO:0000256" key="4">
    <source>
        <dbReference type="ARBA" id="ARBA00022825"/>
    </source>
</evidence>
<dbReference type="EMBL" id="MFZM01000029">
    <property type="protein sequence ID" value="OGK22995.1"/>
    <property type="molecule type" value="Genomic_DNA"/>
</dbReference>
<dbReference type="PROSITE" id="PS51892">
    <property type="entry name" value="SUBTILASE"/>
    <property type="match status" value="1"/>
</dbReference>
<dbReference type="PROSITE" id="PS00136">
    <property type="entry name" value="SUBTILASE_ASP"/>
    <property type="match status" value="1"/>
</dbReference>
<keyword evidence="4 6" id="KW-0720">Serine protease</keyword>
<dbReference type="AlphaFoldDB" id="A0A1F7GW03"/>
<dbReference type="PROSITE" id="PS00138">
    <property type="entry name" value="SUBTILASE_SER"/>
    <property type="match status" value="1"/>
</dbReference>
<dbReference type="GO" id="GO:0006508">
    <property type="term" value="P:proteolysis"/>
    <property type="evidence" value="ECO:0007669"/>
    <property type="project" value="UniProtKB-KW"/>
</dbReference>
<evidence type="ECO:0000256" key="7">
    <source>
        <dbReference type="RuleBase" id="RU003355"/>
    </source>
</evidence>
<feature type="active site" description="Charge relay system" evidence="5 6">
    <location>
        <position position="411"/>
    </location>
</feature>
<sequence>MRKSLRNSFILLVLVGAFHSSVNAQFDPSSPLPPDNIVENEYIIKFKENQTLQDVQTQVAVRSNRSQNPLGILQNFQQDLSLQIKGEDKPEEILTHYQSVDTNIGVTTRESLEPLTNTFVYKTNGTETLQEVLAAYEDLPIEYIEPVNLLYFYNTPNDTDYNYLWGMDKINAETAWDQTTGSQNVKVAVVDSGVDKTHPDLQNNVIYTKQVGADCPSQGDLVGHGTHVSGTIGAMGNNNRGVAGVNWTVSILGYCAGTDGLPETYIIRSIQDAVQNGAKVINMSFGGPGDDPSVKAIIQQNPNVLFVASAGNCGYLPPNQGDPNNPACTQGGDASHYFPARYGATMDNVITVAATGPNNEWAKYSSYGQPVTITAPGGNPPNGSRTCANDGSDCIHSTLPGGAYDAWAGTSMSAPHVTGLAALMLSKDSSLTPKQIKEKLSQTAVDLGPAGRDDKFGSGIINAPAALNAIGNNPPTGGPTSQPTNPPQGTATPTFSPAITTPQPTPSVGGTHPCPAEAEKGNYDCNSVTDDNDRLAWEREFKAGTVTLGPFFEWIRRALYNRN</sequence>
<proteinExistence type="inferred from homology"/>
<feature type="active site" description="Charge relay system" evidence="5 6">
    <location>
        <position position="224"/>
    </location>
</feature>
<keyword evidence="2 6" id="KW-0645">Protease</keyword>
<evidence type="ECO:0000256" key="2">
    <source>
        <dbReference type="ARBA" id="ARBA00022670"/>
    </source>
</evidence>
<feature type="chain" id="PRO_5009529215" description="Peptidase S8/S53 domain-containing protein" evidence="9">
    <location>
        <begin position="25"/>
        <end position="563"/>
    </location>
</feature>
<evidence type="ECO:0000256" key="9">
    <source>
        <dbReference type="SAM" id="SignalP"/>
    </source>
</evidence>
<keyword evidence="3 6" id="KW-0378">Hydrolase</keyword>
<dbReference type="PANTHER" id="PTHR43806:SF11">
    <property type="entry name" value="CEREVISIN-RELATED"/>
    <property type="match status" value="1"/>
</dbReference>
<dbReference type="InterPro" id="IPR023827">
    <property type="entry name" value="Peptidase_S8_Asp-AS"/>
</dbReference>
<dbReference type="Gene3D" id="3.40.50.200">
    <property type="entry name" value="Peptidase S8/S53 domain"/>
    <property type="match status" value="1"/>
</dbReference>
<dbReference type="InterPro" id="IPR000209">
    <property type="entry name" value="Peptidase_S8/S53_dom"/>
</dbReference>
<dbReference type="PANTHER" id="PTHR43806">
    <property type="entry name" value="PEPTIDASE S8"/>
    <property type="match status" value="1"/>
</dbReference>
<protein>
    <recommendedName>
        <fullName evidence="10">Peptidase S8/S53 domain-containing protein</fullName>
    </recommendedName>
</protein>
<accession>A0A1F7GW03</accession>
<comment type="similarity">
    <text evidence="1 6 7">Belongs to the peptidase S8 family.</text>
</comment>